<dbReference type="FunFam" id="2.60.40.790:FF:000015">
    <property type="entry name" value="dynein assembly factor 4, axonemal isoform X1"/>
    <property type="match status" value="1"/>
</dbReference>
<dbReference type="InterPro" id="IPR052004">
    <property type="entry name" value="Dynein_assembly_factor_4"/>
</dbReference>
<evidence type="ECO:0000256" key="5">
    <source>
        <dbReference type="ARBA" id="ARBA00022803"/>
    </source>
</evidence>
<dbReference type="InterPro" id="IPR037894">
    <property type="entry name" value="CS_DYX1C1"/>
</dbReference>
<evidence type="ECO:0000256" key="11">
    <source>
        <dbReference type="SAM" id="Coils"/>
    </source>
</evidence>
<keyword evidence="3" id="KW-0963">Cytoplasm</keyword>
<name>A0AAN9V8G6_9ORTH</name>
<evidence type="ECO:0000256" key="10">
    <source>
        <dbReference type="ARBA" id="ARBA00024430"/>
    </source>
</evidence>
<evidence type="ECO:0000256" key="9">
    <source>
        <dbReference type="ARBA" id="ARBA00024190"/>
    </source>
</evidence>
<dbReference type="PANTHER" id="PTHR46492">
    <property type="entry name" value="DYNEIN ASSEMBLY FACTOR 4, AXONEMAL"/>
    <property type="match status" value="1"/>
</dbReference>
<evidence type="ECO:0000256" key="1">
    <source>
        <dbReference type="ARBA" id="ARBA00004123"/>
    </source>
</evidence>
<dbReference type="GO" id="GO:0120293">
    <property type="term" value="C:dynein axonemal particle"/>
    <property type="evidence" value="ECO:0007669"/>
    <property type="project" value="UniProtKB-SubCell"/>
</dbReference>
<accession>A0AAN9V8G6</accession>
<dbReference type="SUPFAM" id="SSF48452">
    <property type="entry name" value="TPR-like"/>
    <property type="match status" value="1"/>
</dbReference>
<protein>
    <recommendedName>
        <fullName evidence="10">Dynein axonemal assembly factor 4</fullName>
    </recommendedName>
</protein>
<dbReference type="CDD" id="cd06469">
    <property type="entry name" value="p23_DYX1C1_like"/>
    <property type="match status" value="1"/>
</dbReference>
<feature type="coiled-coil region" evidence="11">
    <location>
        <begin position="103"/>
        <end position="164"/>
    </location>
</feature>
<dbReference type="AlphaFoldDB" id="A0AAN9V8G6"/>
<dbReference type="PROSITE" id="PS51203">
    <property type="entry name" value="CS"/>
    <property type="match status" value="1"/>
</dbReference>
<keyword evidence="14" id="KW-1185">Reference proteome</keyword>
<evidence type="ECO:0000256" key="2">
    <source>
        <dbReference type="ARBA" id="ARBA00004487"/>
    </source>
</evidence>
<dbReference type="Gene3D" id="2.60.40.790">
    <property type="match status" value="1"/>
</dbReference>
<dbReference type="PANTHER" id="PTHR46492:SF1">
    <property type="entry name" value="DYNEIN AXONEMAL ASSEMBLY FACTOR 4"/>
    <property type="match status" value="1"/>
</dbReference>
<dbReference type="Pfam" id="PF13414">
    <property type="entry name" value="TPR_11"/>
    <property type="match status" value="1"/>
</dbReference>
<dbReference type="Proteomes" id="UP001378592">
    <property type="component" value="Unassembled WGS sequence"/>
</dbReference>
<organism evidence="13 14">
    <name type="scientific">Gryllus longicercus</name>
    <dbReference type="NCBI Taxonomy" id="2509291"/>
    <lineage>
        <taxon>Eukaryota</taxon>
        <taxon>Metazoa</taxon>
        <taxon>Ecdysozoa</taxon>
        <taxon>Arthropoda</taxon>
        <taxon>Hexapoda</taxon>
        <taxon>Insecta</taxon>
        <taxon>Pterygota</taxon>
        <taxon>Neoptera</taxon>
        <taxon>Polyneoptera</taxon>
        <taxon>Orthoptera</taxon>
        <taxon>Ensifera</taxon>
        <taxon>Gryllidea</taxon>
        <taxon>Grylloidea</taxon>
        <taxon>Gryllidae</taxon>
        <taxon>Gryllinae</taxon>
        <taxon>Gryllus</taxon>
    </lineage>
</organism>
<proteinExistence type="predicted"/>
<dbReference type="GO" id="GO:0036158">
    <property type="term" value="P:outer dynein arm assembly"/>
    <property type="evidence" value="ECO:0007669"/>
    <property type="project" value="TreeGrafter"/>
</dbReference>
<keyword evidence="4" id="KW-0677">Repeat</keyword>
<gene>
    <name evidence="13" type="ORF">R5R35_000389</name>
</gene>
<comment type="caution">
    <text evidence="13">The sequence shown here is derived from an EMBL/GenBank/DDBJ whole genome shotgun (WGS) entry which is preliminary data.</text>
</comment>
<dbReference type="GO" id="GO:0003341">
    <property type="term" value="P:cilium movement"/>
    <property type="evidence" value="ECO:0007669"/>
    <property type="project" value="InterPro"/>
</dbReference>
<dbReference type="GO" id="GO:0043005">
    <property type="term" value="C:neuron projection"/>
    <property type="evidence" value="ECO:0007669"/>
    <property type="project" value="UniProtKB-SubCell"/>
</dbReference>
<evidence type="ECO:0000313" key="14">
    <source>
        <dbReference type="Proteomes" id="UP001378592"/>
    </source>
</evidence>
<evidence type="ECO:0000256" key="4">
    <source>
        <dbReference type="ARBA" id="ARBA00022737"/>
    </source>
</evidence>
<dbReference type="GO" id="GO:0036159">
    <property type="term" value="P:inner dynein arm assembly"/>
    <property type="evidence" value="ECO:0007669"/>
    <property type="project" value="TreeGrafter"/>
</dbReference>
<evidence type="ECO:0000313" key="13">
    <source>
        <dbReference type="EMBL" id="KAK7793549.1"/>
    </source>
</evidence>
<dbReference type="GO" id="GO:0005634">
    <property type="term" value="C:nucleus"/>
    <property type="evidence" value="ECO:0007669"/>
    <property type="project" value="UniProtKB-SubCell"/>
</dbReference>
<evidence type="ECO:0000256" key="7">
    <source>
        <dbReference type="ARBA" id="ARBA00023242"/>
    </source>
</evidence>
<keyword evidence="7" id="KW-0539">Nucleus</keyword>
<dbReference type="SMART" id="SM00028">
    <property type="entry name" value="TPR"/>
    <property type="match status" value="3"/>
</dbReference>
<dbReference type="SUPFAM" id="SSF49764">
    <property type="entry name" value="HSP20-like chaperones"/>
    <property type="match status" value="1"/>
</dbReference>
<evidence type="ECO:0000256" key="3">
    <source>
        <dbReference type="ARBA" id="ARBA00022490"/>
    </source>
</evidence>
<dbReference type="Pfam" id="PF04969">
    <property type="entry name" value="CS"/>
    <property type="match status" value="1"/>
</dbReference>
<sequence length="428" mass="49245">MPIIVKDYTWRQTNEIVVVQVPLKGVPYRKADVFTFENYIKVHYAPFLFEVFLYAQIKNSESKCVLTKNEAVFNLYKQTHAIWETLEANLTKTEKQNLRQQIIFKHQEKVKEEKENKEVQKSEIKRAAVREQMALDSEEREYIKKIKDNELKRATKEIEEWKISKAEQITSIPKIVEIDDCSAASENSLEEVMKIKNEERSGPKKENHVIKCSQQKKVKEKHDIFIDKILTKNNEPECVPLPREMGRINISFTPRQFPTPSRESYRAEEEEWLKNQAEARRACGFVAADLKPEEQNPIWLKDKGDSFFQMGNYLGAISAYSHAIKIGSTLPAIYSNRAAAHLAIGNYYKAHEDSSRALELLTPCVSLNAKSRARCFVRRATALCHLGAPENALKDLEKAQALAPETSLIEDIERVRIMIDKLSTGKEG</sequence>
<dbReference type="InterPro" id="IPR008978">
    <property type="entry name" value="HSP20-like_chaperone"/>
</dbReference>
<keyword evidence="6" id="KW-0524">Neurogenesis</keyword>
<dbReference type="GO" id="GO:0007399">
    <property type="term" value="P:nervous system development"/>
    <property type="evidence" value="ECO:0007669"/>
    <property type="project" value="UniProtKB-KW"/>
</dbReference>
<reference evidence="13 14" key="1">
    <citation type="submission" date="2024-03" db="EMBL/GenBank/DDBJ databases">
        <title>The genome assembly and annotation of the cricket Gryllus longicercus Weissman &amp; Gray.</title>
        <authorList>
            <person name="Szrajer S."/>
            <person name="Gray D."/>
            <person name="Ylla G."/>
        </authorList>
    </citation>
    <scope>NUCLEOTIDE SEQUENCE [LARGE SCALE GENOMIC DNA]</scope>
    <source>
        <strain evidence="13">DAG 2021-001</strain>
        <tissue evidence="13">Whole body minus gut</tissue>
    </source>
</reference>
<dbReference type="InterPro" id="IPR007052">
    <property type="entry name" value="CS_dom"/>
</dbReference>
<feature type="domain" description="CS" evidence="12">
    <location>
        <begin position="3"/>
        <end position="87"/>
    </location>
</feature>
<keyword evidence="11" id="KW-0175">Coiled coil</keyword>
<dbReference type="EMBL" id="JAZDUA010000373">
    <property type="protein sequence ID" value="KAK7793549.1"/>
    <property type="molecule type" value="Genomic_DNA"/>
</dbReference>
<dbReference type="Gene3D" id="1.25.40.10">
    <property type="entry name" value="Tetratricopeptide repeat domain"/>
    <property type="match status" value="1"/>
</dbReference>
<evidence type="ECO:0000256" key="8">
    <source>
        <dbReference type="ARBA" id="ARBA00023273"/>
    </source>
</evidence>
<dbReference type="InterPro" id="IPR011990">
    <property type="entry name" value="TPR-like_helical_dom_sf"/>
</dbReference>
<dbReference type="InterPro" id="IPR019734">
    <property type="entry name" value="TPR_rpt"/>
</dbReference>
<evidence type="ECO:0000259" key="12">
    <source>
        <dbReference type="PROSITE" id="PS51203"/>
    </source>
</evidence>
<keyword evidence="8" id="KW-0966">Cell projection</keyword>
<keyword evidence="5" id="KW-0802">TPR repeat</keyword>
<comment type="subcellular location">
    <subcellularLocation>
        <location evidence="2">Cell projection</location>
        <location evidence="2">Neuron projection</location>
    </subcellularLocation>
    <subcellularLocation>
        <location evidence="9">Dynein axonemal particle</location>
    </subcellularLocation>
    <subcellularLocation>
        <location evidence="1">Nucleus</location>
    </subcellularLocation>
</comment>
<evidence type="ECO:0000256" key="6">
    <source>
        <dbReference type="ARBA" id="ARBA00022902"/>
    </source>
</evidence>